<dbReference type="PANTHER" id="PTHR30336">
    <property type="entry name" value="INNER MEMBRANE PROTEIN, PROBABLE PERMEASE"/>
    <property type="match status" value="1"/>
</dbReference>
<dbReference type="AlphaFoldDB" id="A0A382H6M3"/>
<gene>
    <name evidence="3" type="ORF">METZ01_LOCUS235673</name>
</gene>
<evidence type="ECO:0000313" key="3">
    <source>
        <dbReference type="EMBL" id="SVB82819.1"/>
    </source>
</evidence>
<dbReference type="InterPro" id="IPR003848">
    <property type="entry name" value="DUF218"/>
</dbReference>
<dbReference type="GO" id="GO:0043164">
    <property type="term" value="P:Gram-negative-bacterium-type cell wall biogenesis"/>
    <property type="evidence" value="ECO:0007669"/>
    <property type="project" value="TreeGrafter"/>
</dbReference>
<feature type="transmembrane region" description="Helical" evidence="1">
    <location>
        <begin position="12"/>
        <end position="35"/>
    </location>
</feature>
<protein>
    <recommendedName>
        <fullName evidence="2">DUF218 domain-containing protein</fullName>
    </recommendedName>
</protein>
<feature type="domain" description="DUF218" evidence="2">
    <location>
        <begin position="84"/>
        <end position="246"/>
    </location>
</feature>
<sequence length="265" mass="29909">MENIFWVVSKVIWSLLAPEVLLLFLLILGTCLLWTRHSKRGHNIITFSVVIIALITILPFSDLILSPLENRFPVPKKLPNKVSGIIVLAGAEEISVTSARNQPSLNSGGERLTTFIWLANNYPDAMLVFTGGSGSLFNQKQKSADTARMIFEQVGLDSKRVKFESESKNTAEGASYTFQLIQPDIDQQWILVTSAYHIPRSVGLFRKIGWNVIPYPVDFTTTKSLIFKFDLREIGKFSQGLREWLGILVYRIIGKTSELFPRPYS</sequence>
<dbReference type="InterPro" id="IPR014729">
    <property type="entry name" value="Rossmann-like_a/b/a_fold"/>
</dbReference>
<keyword evidence="1" id="KW-1133">Transmembrane helix</keyword>
<dbReference type="PANTHER" id="PTHR30336:SF4">
    <property type="entry name" value="ENVELOPE BIOGENESIS FACTOR ELYC"/>
    <property type="match status" value="1"/>
</dbReference>
<organism evidence="3">
    <name type="scientific">marine metagenome</name>
    <dbReference type="NCBI Taxonomy" id="408172"/>
    <lineage>
        <taxon>unclassified sequences</taxon>
        <taxon>metagenomes</taxon>
        <taxon>ecological metagenomes</taxon>
    </lineage>
</organism>
<dbReference type="GO" id="GO:0000270">
    <property type="term" value="P:peptidoglycan metabolic process"/>
    <property type="evidence" value="ECO:0007669"/>
    <property type="project" value="TreeGrafter"/>
</dbReference>
<dbReference type="EMBL" id="UINC01059424">
    <property type="protein sequence ID" value="SVB82819.1"/>
    <property type="molecule type" value="Genomic_DNA"/>
</dbReference>
<dbReference type="InterPro" id="IPR051599">
    <property type="entry name" value="Cell_Envelope_Assoc"/>
</dbReference>
<keyword evidence="1" id="KW-0812">Transmembrane</keyword>
<name>A0A382H6M3_9ZZZZ</name>
<proteinExistence type="predicted"/>
<keyword evidence="1" id="KW-0472">Membrane</keyword>
<reference evidence="3" key="1">
    <citation type="submission" date="2018-05" db="EMBL/GenBank/DDBJ databases">
        <authorList>
            <person name="Lanie J.A."/>
            <person name="Ng W.-L."/>
            <person name="Kazmierczak K.M."/>
            <person name="Andrzejewski T.M."/>
            <person name="Davidsen T.M."/>
            <person name="Wayne K.J."/>
            <person name="Tettelin H."/>
            <person name="Glass J.I."/>
            <person name="Rusch D."/>
            <person name="Podicherti R."/>
            <person name="Tsui H.-C.T."/>
            <person name="Winkler M.E."/>
        </authorList>
    </citation>
    <scope>NUCLEOTIDE SEQUENCE</scope>
</reference>
<evidence type="ECO:0000256" key="1">
    <source>
        <dbReference type="SAM" id="Phobius"/>
    </source>
</evidence>
<dbReference type="GO" id="GO:0005886">
    <property type="term" value="C:plasma membrane"/>
    <property type="evidence" value="ECO:0007669"/>
    <property type="project" value="TreeGrafter"/>
</dbReference>
<feature type="transmembrane region" description="Helical" evidence="1">
    <location>
        <begin position="47"/>
        <end position="68"/>
    </location>
</feature>
<evidence type="ECO:0000259" key="2">
    <source>
        <dbReference type="Pfam" id="PF02698"/>
    </source>
</evidence>
<dbReference type="CDD" id="cd06259">
    <property type="entry name" value="YdcF-like"/>
    <property type="match status" value="1"/>
</dbReference>
<accession>A0A382H6M3</accession>
<dbReference type="Gene3D" id="3.40.50.620">
    <property type="entry name" value="HUPs"/>
    <property type="match status" value="1"/>
</dbReference>
<dbReference type="Pfam" id="PF02698">
    <property type="entry name" value="DUF218"/>
    <property type="match status" value="1"/>
</dbReference>